<name>A0A9Q3YSS4_9FLAO</name>
<evidence type="ECO:0000313" key="5">
    <source>
        <dbReference type="Proteomes" id="UP001107960"/>
    </source>
</evidence>
<reference evidence="2" key="3">
    <citation type="submission" date="2024-05" db="EMBL/GenBank/DDBJ databases">
        <title>Description of novel Chryseobacterium sp. strain C-2.</title>
        <authorList>
            <person name="Saticioglu I.B."/>
        </authorList>
    </citation>
    <scope>NUCLEOTIDE SEQUENCE</scope>
    <source>
        <strain evidence="2">C-2</strain>
    </source>
</reference>
<evidence type="ECO:0000313" key="4">
    <source>
        <dbReference type="Proteomes" id="UP000603715"/>
    </source>
</evidence>
<organism evidence="3 5">
    <name type="scientific">Chryseobacterium muglaense</name>
    <dbReference type="NCBI Taxonomy" id="2893752"/>
    <lineage>
        <taxon>Bacteria</taxon>
        <taxon>Pseudomonadati</taxon>
        <taxon>Bacteroidota</taxon>
        <taxon>Flavobacteriia</taxon>
        <taxon>Flavobacteriales</taxon>
        <taxon>Weeksellaceae</taxon>
        <taxon>Chryseobacterium group</taxon>
        <taxon>Chryseobacterium</taxon>
    </lineage>
</organism>
<protein>
    <recommendedName>
        <fullName evidence="6">DUF4280 domain-containing protein</fullName>
    </recommendedName>
</protein>
<proteinExistence type="predicted"/>
<keyword evidence="1" id="KW-1133">Transmembrane helix</keyword>
<reference evidence="4" key="2">
    <citation type="submission" date="2023-07" db="EMBL/GenBank/DDBJ databases">
        <title>Description of novel Chryseobacterium sp. strain C-2.</title>
        <authorList>
            <person name="Saticioglu I.B."/>
        </authorList>
    </citation>
    <scope>NUCLEOTIDE SEQUENCE [LARGE SCALE GENOMIC DNA]</scope>
    <source>
        <strain evidence="4">C-2</strain>
    </source>
</reference>
<gene>
    <name evidence="2" type="ORF">IEW27_21660</name>
    <name evidence="3" type="ORF">LNP80_19290</name>
</gene>
<comment type="caution">
    <text evidence="3">The sequence shown here is derived from an EMBL/GenBank/DDBJ whole genome shotgun (WGS) entry which is preliminary data.</text>
</comment>
<dbReference type="AlphaFoldDB" id="A0A9Q3YSS4"/>
<dbReference type="RefSeq" id="WP_191181528.1">
    <property type="nucleotide sequence ID" value="NZ_JACXXP010000056.1"/>
</dbReference>
<keyword evidence="1" id="KW-0472">Membrane</keyword>
<accession>A0A9Q3YSS4</accession>
<dbReference type="Proteomes" id="UP001107960">
    <property type="component" value="Unassembled WGS sequence"/>
</dbReference>
<keyword evidence="4" id="KW-1185">Reference proteome</keyword>
<feature type="transmembrane region" description="Helical" evidence="1">
    <location>
        <begin position="89"/>
        <end position="107"/>
    </location>
</feature>
<feature type="transmembrane region" description="Helical" evidence="1">
    <location>
        <begin position="178"/>
        <end position="196"/>
    </location>
</feature>
<feature type="transmembrane region" description="Helical" evidence="1">
    <location>
        <begin position="65"/>
        <end position="83"/>
    </location>
</feature>
<sequence>MSASYIPKDVYAICTFQTDSEPRQFIDTRSSPTVFYGQDKKRPLLTVADRNIRDKEFPCKNPKNAMWSFLCFGAGILVGLALLSNPVGWVIAIGIGVAAVSVAAGVYQSTKINHMCTGSLENGSWKIEHMTVRFDQKNAITQNSMLSCDAGGILTPIFSYAVAKKYAQQIDSNNSKEIGFNAFASFFGGAGLAIFAGEAFMAAGIGGLGKVALWMGGTMLAMNELTYQEREAIRNNSLEDNTHYQDMNEKVDENSRIPGYIKDPLNATPGDLASPDILELNEKGGLASRDGKTPIFFNGKWYVQDWQKNLIEIKQGTALSKDLSVLEGVNSREVWKTPEGKAIVENIRNGKYSESLVQTAKDGLGRVRPRNLPNLAKELPALKLQNIKNIGKLGVKGGGFIGFFFPFIATGFSEESRKALANAMAEDAGNGINIVANNA</sequence>
<reference evidence="3" key="1">
    <citation type="submission" date="2021-11" db="EMBL/GenBank/DDBJ databases">
        <title>Description of novel Chryseobacterium species.</title>
        <authorList>
            <person name="Saticioglu I.B."/>
            <person name="Ay H."/>
            <person name="Altun S."/>
            <person name="Duman M."/>
        </authorList>
    </citation>
    <scope>NUCLEOTIDE SEQUENCE</scope>
    <source>
        <strain evidence="3">C-39</strain>
    </source>
</reference>
<evidence type="ECO:0000313" key="2">
    <source>
        <dbReference type="EMBL" id="MBD3907181.1"/>
    </source>
</evidence>
<evidence type="ECO:0000256" key="1">
    <source>
        <dbReference type="SAM" id="Phobius"/>
    </source>
</evidence>
<dbReference type="EMBL" id="JACXXP010000056">
    <property type="protein sequence ID" value="MBD3907181.1"/>
    <property type="molecule type" value="Genomic_DNA"/>
</dbReference>
<evidence type="ECO:0008006" key="6">
    <source>
        <dbReference type="Google" id="ProtNLM"/>
    </source>
</evidence>
<dbReference type="Proteomes" id="UP000603715">
    <property type="component" value="Unassembled WGS sequence"/>
</dbReference>
<evidence type="ECO:0000313" key="3">
    <source>
        <dbReference type="EMBL" id="MCC9036366.1"/>
    </source>
</evidence>
<dbReference type="EMBL" id="JAJJML010000001">
    <property type="protein sequence ID" value="MCC9036366.1"/>
    <property type="molecule type" value="Genomic_DNA"/>
</dbReference>
<keyword evidence="1" id="KW-0812">Transmembrane</keyword>